<dbReference type="PROSITE" id="PS01045">
    <property type="entry name" value="SQUALEN_PHYTOEN_SYN_2"/>
    <property type="match status" value="1"/>
</dbReference>
<evidence type="ECO:0000313" key="27">
    <source>
        <dbReference type="EMBL" id="CEK73556.1"/>
    </source>
</evidence>
<comment type="catalytic activity">
    <reaction evidence="25">
        <text>2 (2E,6E)-farnesyl diphosphate + NADH + H(+) = squalene + 2 diphosphate + NAD(+)</text>
        <dbReference type="Rhea" id="RHEA:32299"/>
        <dbReference type="ChEBI" id="CHEBI:15378"/>
        <dbReference type="ChEBI" id="CHEBI:15440"/>
        <dbReference type="ChEBI" id="CHEBI:33019"/>
        <dbReference type="ChEBI" id="CHEBI:57540"/>
        <dbReference type="ChEBI" id="CHEBI:57945"/>
        <dbReference type="ChEBI" id="CHEBI:175763"/>
        <dbReference type="EC" id="2.5.1.21"/>
    </reaction>
    <physiologicalReaction direction="left-to-right" evidence="25">
        <dbReference type="Rhea" id="RHEA:32300"/>
    </physiologicalReaction>
</comment>
<evidence type="ECO:0000256" key="22">
    <source>
        <dbReference type="ARBA" id="ARBA00047468"/>
    </source>
</evidence>
<dbReference type="Pfam" id="PF00494">
    <property type="entry name" value="SQS_PSY"/>
    <property type="match status" value="1"/>
</dbReference>
<dbReference type="GO" id="GO:0006695">
    <property type="term" value="P:cholesterol biosynthetic process"/>
    <property type="evidence" value="ECO:0007669"/>
    <property type="project" value="TreeGrafter"/>
</dbReference>
<protein>
    <recommendedName>
        <fullName evidence="6 26">Squalene synthase</fullName>
        <shortName evidence="26">SQS</shortName>
        <shortName evidence="26">SS</shortName>
        <ecNumber evidence="5 26">2.5.1.21</ecNumber>
    </recommendedName>
</protein>
<dbReference type="PROSITE" id="PS01044">
    <property type="entry name" value="SQUALEN_PHYTOEN_SYN_1"/>
    <property type="match status" value="1"/>
</dbReference>
<comment type="subcellular location">
    <subcellularLocation>
        <location evidence="2">Endoplasmic reticulum membrane</location>
        <topology evidence="2">Multi-pass membrane protein</topology>
    </subcellularLocation>
</comment>
<keyword evidence="20" id="KW-0753">Steroid metabolism</keyword>
<evidence type="ECO:0000256" key="9">
    <source>
        <dbReference type="ARBA" id="ARBA00022679"/>
    </source>
</evidence>
<evidence type="ECO:0000256" key="19">
    <source>
        <dbReference type="ARBA" id="ARBA00023166"/>
    </source>
</evidence>
<gene>
    <name evidence="27" type="primary">ORF87218</name>
</gene>
<accession>A0A0B7A0C6</accession>
<keyword evidence="13" id="KW-0460">Magnesium</keyword>
<evidence type="ECO:0000256" key="10">
    <source>
        <dbReference type="ARBA" id="ARBA00022692"/>
    </source>
</evidence>
<evidence type="ECO:0000256" key="18">
    <source>
        <dbReference type="ARBA" id="ARBA00023136"/>
    </source>
</evidence>
<dbReference type="InterPro" id="IPR044844">
    <property type="entry name" value="Trans_IPPS_euk-type"/>
</dbReference>
<keyword evidence="17" id="KW-0443">Lipid metabolism</keyword>
<evidence type="ECO:0000256" key="13">
    <source>
        <dbReference type="ARBA" id="ARBA00022842"/>
    </source>
</evidence>
<dbReference type="SUPFAM" id="SSF48576">
    <property type="entry name" value="Terpenoid synthases"/>
    <property type="match status" value="1"/>
</dbReference>
<evidence type="ECO:0000256" key="6">
    <source>
        <dbReference type="ARBA" id="ARBA00015135"/>
    </source>
</evidence>
<keyword evidence="16" id="KW-0520">NAD</keyword>
<dbReference type="EC" id="2.5.1.21" evidence="5 26"/>
<dbReference type="Gene3D" id="1.10.600.10">
    <property type="entry name" value="Farnesyl Diphosphate Synthase"/>
    <property type="match status" value="1"/>
</dbReference>
<dbReference type="GO" id="GO:0046872">
    <property type="term" value="F:metal ion binding"/>
    <property type="evidence" value="ECO:0007669"/>
    <property type="project" value="UniProtKB-KW"/>
</dbReference>
<reference evidence="27" key="1">
    <citation type="submission" date="2014-12" db="EMBL/GenBank/DDBJ databases">
        <title>Insight into the proteome of Arion vulgaris.</title>
        <authorList>
            <person name="Aradska J."/>
            <person name="Bulat T."/>
            <person name="Smidak R."/>
            <person name="Sarate P."/>
            <person name="Gangsoo J."/>
            <person name="Sialana F."/>
            <person name="Bilban M."/>
            <person name="Lubec G."/>
        </authorList>
    </citation>
    <scope>NUCLEOTIDE SEQUENCE</scope>
    <source>
        <tissue evidence="27">Skin</tissue>
    </source>
</reference>
<dbReference type="GO" id="GO:0051996">
    <property type="term" value="F:squalene synthase [NAD(P)H] activity"/>
    <property type="evidence" value="ECO:0007669"/>
    <property type="project" value="UniProtKB-UniRule"/>
</dbReference>
<evidence type="ECO:0000256" key="16">
    <source>
        <dbReference type="ARBA" id="ARBA00023027"/>
    </source>
</evidence>
<dbReference type="SFLD" id="SFLDS00005">
    <property type="entry name" value="Isoprenoid_Synthase_Type_I"/>
    <property type="match status" value="1"/>
</dbReference>
<dbReference type="PANTHER" id="PTHR11626">
    <property type="entry name" value="FARNESYL-DIPHOSPHATE FARNESYLTRANSFERASE"/>
    <property type="match status" value="1"/>
</dbReference>
<dbReference type="InterPro" id="IPR006449">
    <property type="entry name" value="Squal_synth-like"/>
</dbReference>
<comment type="catalytic activity">
    <reaction evidence="23 26">
        <text>presqualene diphosphate + NADH + H(+) = squalene + diphosphate + NAD(+)</text>
        <dbReference type="Rhea" id="RHEA:22228"/>
        <dbReference type="ChEBI" id="CHEBI:15378"/>
        <dbReference type="ChEBI" id="CHEBI:15440"/>
        <dbReference type="ChEBI" id="CHEBI:33019"/>
        <dbReference type="ChEBI" id="CHEBI:57310"/>
        <dbReference type="ChEBI" id="CHEBI:57540"/>
        <dbReference type="ChEBI" id="CHEBI:57945"/>
    </reaction>
    <physiologicalReaction direction="left-to-right" evidence="23 26">
        <dbReference type="Rhea" id="RHEA:22229"/>
    </physiologicalReaction>
</comment>
<comment type="catalytic activity">
    <reaction evidence="22 26">
        <text>presqualene diphosphate + NADPH + H(+) = squalene + diphosphate + NADP(+)</text>
        <dbReference type="Rhea" id="RHEA:22232"/>
        <dbReference type="ChEBI" id="CHEBI:15378"/>
        <dbReference type="ChEBI" id="CHEBI:15440"/>
        <dbReference type="ChEBI" id="CHEBI:33019"/>
        <dbReference type="ChEBI" id="CHEBI:57310"/>
        <dbReference type="ChEBI" id="CHEBI:57783"/>
        <dbReference type="ChEBI" id="CHEBI:58349"/>
    </reaction>
    <physiologicalReaction direction="left-to-right" evidence="22 26">
        <dbReference type="Rhea" id="RHEA:22233"/>
    </physiologicalReaction>
</comment>
<evidence type="ECO:0000256" key="21">
    <source>
        <dbReference type="ARBA" id="ARBA00045166"/>
    </source>
</evidence>
<keyword evidence="10" id="KW-0812">Transmembrane</keyword>
<evidence type="ECO:0000256" key="7">
    <source>
        <dbReference type="ARBA" id="ARBA00022516"/>
    </source>
</evidence>
<dbReference type="AlphaFoldDB" id="A0A0B7A0C6"/>
<name>A0A0B7A0C6_9EUPU</name>
<evidence type="ECO:0000256" key="25">
    <source>
        <dbReference type="ARBA" id="ARBA00048854"/>
    </source>
</evidence>
<evidence type="ECO:0000256" key="23">
    <source>
        <dbReference type="ARBA" id="ARBA00047541"/>
    </source>
</evidence>
<comment type="cofactor">
    <cofactor evidence="1 26">
        <name>Mg(2+)</name>
        <dbReference type="ChEBI" id="CHEBI:18420"/>
    </cofactor>
</comment>
<dbReference type="EMBL" id="HACG01026691">
    <property type="protein sequence ID" value="CEK73556.1"/>
    <property type="molecule type" value="Transcribed_RNA"/>
</dbReference>
<evidence type="ECO:0000256" key="26">
    <source>
        <dbReference type="RuleBase" id="RU368088"/>
    </source>
</evidence>
<evidence type="ECO:0000256" key="5">
    <source>
        <dbReference type="ARBA" id="ARBA00012373"/>
    </source>
</evidence>
<evidence type="ECO:0000256" key="11">
    <source>
        <dbReference type="ARBA" id="ARBA00022723"/>
    </source>
</evidence>
<keyword evidence="14" id="KW-0521">NADP</keyword>
<comment type="catalytic activity">
    <reaction evidence="26">
        <text>2 (2E,6E)-farnesyl diphosphate + NADPH + H(+) = squalene + 2 diphosphate + NADP(+)</text>
        <dbReference type="Rhea" id="RHEA:32295"/>
        <dbReference type="ChEBI" id="CHEBI:15378"/>
        <dbReference type="ChEBI" id="CHEBI:15440"/>
        <dbReference type="ChEBI" id="CHEBI:33019"/>
        <dbReference type="ChEBI" id="CHEBI:57783"/>
        <dbReference type="ChEBI" id="CHEBI:58349"/>
        <dbReference type="ChEBI" id="CHEBI:175763"/>
        <dbReference type="EC" id="2.5.1.21"/>
    </reaction>
</comment>
<comment type="pathway">
    <text evidence="3 26">Terpene metabolism; lanosterol biosynthesis; lanosterol from farnesyl diphosphate: step 1/3.</text>
</comment>
<dbReference type="FunFam" id="1.10.600.10:FF:000053">
    <property type="entry name" value="Squalene synthase"/>
    <property type="match status" value="1"/>
</dbReference>
<keyword evidence="15" id="KW-1133">Transmembrane helix</keyword>
<keyword evidence="11" id="KW-0479">Metal-binding</keyword>
<evidence type="ECO:0000256" key="1">
    <source>
        <dbReference type="ARBA" id="ARBA00001946"/>
    </source>
</evidence>
<organism evidence="27">
    <name type="scientific">Arion vulgaris</name>
    <dbReference type="NCBI Taxonomy" id="1028688"/>
    <lineage>
        <taxon>Eukaryota</taxon>
        <taxon>Metazoa</taxon>
        <taxon>Spiralia</taxon>
        <taxon>Lophotrochozoa</taxon>
        <taxon>Mollusca</taxon>
        <taxon>Gastropoda</taxon>
        <taxon>Heterobranchia</taxon>
        <taxon>Euthyneura</taxon>
        <taxon>Panpulmonata</taxon>
        <taxon>Eupulmonata</taxon>
        <taxon>Stylommatophora</taxon>
        <taxon>Helicina</taxon>
        <taxon>Arionoidea</taxon>
        <taxon>Arionidae</taxon>
        <taxon>Arion</taxon>
    </lineage>
</organism>
<dbReference type="InterPro" id="IPR008949">
    <property type="entry name" value="Isoprenoid_synthase_dom_sf"/>
</dbReference>
<evidence type="ECO:0000256" key="24">
    <source>
        <dbReference type="ARBA" id="ARBA00048315"/>
    </source>
</evidence>
<keyword evidence="9 26" id="KW-0808">Transferase</keyword>
<keyword evidence="19" id="KW-1207">Sterol metabolism</keyword>
<dbReference type="InterPro" id="IPR033904">
    <property type="entry name" value="Trans_IPPS_HH"/>
</dbReference>
<sequence length="276" mass="31861">MDLLKSFAYPEELLALLRFKFGGCEVVMPKCDFTTMSPTLKQCFDLLNKTSRSFAAVIQALDGELRNAVCIFYLVLRALDTVEDDMTIPNDIKVPMLKSFYTNLLDPEWKYNESNDKDKIVLENFPSISREYRELSEIYREIISESCQKMGEGMTVFLEKKIDTITEWDEYCYYVAGLVGIGLAKLFSASRQEDKILGEDSSLANKVGLFLQKTNIIRDYLEDWTDQRIFWPKAAWSKYGSDLGDFAKPENQEKAVQCLNDLSQMLLSWYHHQSSL</sequence>
<dbReference type="UniPathway" id="UPA00767">
    <property type="reaction ID" value="UER00751"/>
</dbReference>
<comment type="catalytic activity">
    <reaction evidence="24 26">
        <text>2 (2E,6E)-farnesyl diphosphate = presqualene diphosphate + diphosphate</text>
        <dbReference type="Rhea" id="RHEA:22672"/>
        <dbReference type="ChEBI" id="CHEBI:33019"/>
        <dbReference type="ChEBI" id="CHEBI:57310"/>
        <dbReference type="ChEBI" id="CHEBI:175763"/>
    </reaction>
    <physiologicalReaction direction="left-to-right" evidence="24 26">
        <dbReference type="Rhea" id="RHEA:22673"/>
    </physiologicalReaction>
</comment>
<dbReference type="PANTHER" id="PTHR11626:SF2">
    <property type="entry name" value="SQUALENE SYNTHASE"/>
    <property type="match status" value="1"/>
</dbReference>
<evidence type="ECO:0000256" key="2">
    <source>
        <dbReference type="ARBA" id="ARBA00004477"/>
    </source>
</evidence>
<keyword evidence="18" id="KW-0472">Membrane</keyword>
<evidence type="ECO:0000256" key="4">
    <source>
        <dbReference type="ARBA" id="ARBA00006251"/>
    </source>
</evidence>
<dbReference type="GO" id="GO:0045338">
    <property type="term" value="P:farnesyl diphosphate metabolic process"/>
    <property type="evidence" value="ECO:0007669"/>
    <property type="project" value="InterPro"/>
</dbReference>
<dbReference type="CDD" id="cd00683">
    <property type="entry name" value="Trans_IPPS_HH"/>
    <property type="match status" value="1"/>
</dbReference>
<evidence type="ECO:0000256" key="8">
    <source>
        <dbReference type="ARBA" id="ARBA00022548"/>
    </source>
</evidence>
<dbReference type="GO" id="GO:0005789">
    <property type="term" value="C:endoplasmic reticulum membrane"/>
    <property type="evidence" value="ECO:0007669"/>
    <property type="project" value="UniProtKB-SubCell"/>
</dbReference>
<evidence type="ECO:0000256" key="12">
    <source>
        <dbReference type="ARBA" id="ARBA00022824"/>
    </source>
</evidence>
<keyword evidence="8" id="KW-0153">Cholesterol metabolism</keyword>
<keyword evidence="7" id="KW-0444">Lipid biosynthesis</keyword>
<keyword evidence="12" id="KW-0256">Endoplasmic reticulum</keyword>
<evidence type="ECO:0000256" key="3">
    <source>
        <dbReference type="ARBA" id="ARBA00005057"/>
    </source>
</evidence>
<dbReference type="InterPro" id="IPR002060">
    <property type="entry name" value="Squ/phyt_synthse"/>
</dbReference>
<dbReference type="GO" id="GO:0055056">
    <property type="term" value="F:D-glucose transmembrane transporter activity"/>
    <property type="evidence" value="ECO:0007669"/>
    <property type="project" value="UniProtKB-UniRule"/>
</dbReference>
<evidence type="ECO:0000256" key="15">
    <source>
        <dbReference type="ARBA" id="ARBA00022989"/>
    </source>
</evidence>
<dbReference type="NCBIfam" id="TIGR01559">
    <property type="entry name" value="squal_synth"/>
    <property type="match status" value="1"/>
</dbReference>
<comment type="function">
    <text evidence="21">Catalyzes the condensation of 2 farnesyl pyrophosphate (FPP) moieties to form squalene. Proceeds in two distinct steps. In the first half-reaction, two molecules of FPP react to form the stable presqualene diphosphate intermediate (PSQPP), with concomitant release of a proton and a molecule of inorganic diphosphate. In the second half-reaction, PSQPP undergoes heterolysis, isomerization, and reduction with NADPH or NADH to form squalene. It is the first committed enzyme of the sterol biosynthesis pathway.</text>
</comment>
<evidence type="ECO:0000256" key="20">
    <source>
        <dbReference type="ARBA" id="ARBA00023221"/>
    </source>
</evidence>
<comment type="similarity">
    <text evidence="4 26">Belongs to the phytoene/squalene synthase family.</text>
</comment>
<evidence type="ECO:0000256" key="14">
    <source>
        <dbReference type="ARBA" id="ARBA00022857"/>
    </source>
</evidence>
<evidence type="ECO:0000256" key="17">
    <source>
        <dbReference type="ARBA" id="ARBA00023098"/>
    </source>
</evidence>
<dbReference type="SFLD" id="SFLDG01018">
    <property type="entry name" value="Squalene/Phytoene_Synthase_Lik"/>
    <property type="match status" value="1"/>
</dbReference>
<proteinExistence type="inferred from homology"/>
<dbReference type="InterPro" id="IPR019845">
    <property type="entry name" value="Squalene/phytoene_synthase_CS"/>
</dbReference>